<proteinExistence type="inferred from homology"/>
<dbReference type="GO" id="GO:0003677">
    <property type="term" value="F:DNA binding"/>
    <property type="evidence" value="ECO:0007669"/>
    <property type="project" value="InterPro"/>
</dbReference>
<reference evidence="3 4" key="1">
    <citation type="journal article" date="2015" name="Genome Announc.">
        <title>Expanding the biotechnology potential of lactobacilli through comparative genomics of 213 strains and associated genera.</title>
        <authorList>
            <person name="Sun Z."/>
            <person name="Harris H.M."/>
            <person name="McCann A."/>
            <person name="Guo C."/>
            <person name="Argimon S."/>
            <person name="Zhang W."/>
            <person name="Yang X."/>
            <person name="Jeffery I.B."/>
            <person name="Cooney J.C."/>
            <person name="Kagawa T.F."/>
            <person name="Liu W."/>
            <person name="Song Y."/>
            <person name="Salvetti E."/>
            <person name="Wrobel A."/>
            <person name="Rasinkangas P."/>
            <person name="Parkhill J."/>
            <person name="Rea M.C."/>
            <person name="O'Sullivan O."/>
            <person name="Ritari J."/>
            <person name="Douillard F.P."/>
            <person name="Paul Ross R."/>
            <person name="Yang R."/>
            <person name="Briner A.E."/>
            <person name="Felis G.E."/>
            <person name="de Vos W.M."/>
            <person name="Barrangou R."/>
            <person name="Klaenhammer T.R."/>
            <person name="Caufield P.W."/>
            <person name="Cui Y."/>
            <person name="Zhang H."/>
            <person name="O'Toole P.W."/>
        </authorList>
    </citation>
    <scope>NUCLEOTIDE SEQUENCE [LARGE SCALE GENOMIC DNA]</scope>
    <source>
        <strain evidence="3 4">DSM 14792</strain>
    </source>
</reference>
<keyword evidence="4" id="KW-1185">Reference proteome</keyword>
<keyword evidence="2" id="KW-1277">Toxin-antitoxin system</keyword>
<comment type="similarity">
    <text evidence="1">Belongs to the PemK/MazF family.</text>
</comment>
<evidence type="ECO:0000313" key="3">
    <source>
        <dbReference type="EMBL" id="KRN43611.1"/>
    </source>
</evidence>
<dbReference type="InterPro" id="IPR003477">
    <property type="entry name" value="PemK-like"/>
</dbReference>
<comment type="caution">
    <text evidence="3">The sequence shown here is derived from an EMBL/GenBank/DDBJ whole genome shotgun (WGS) entry which is preliminary data.</text>
</comment>
<accession>A0A0R2GU67</accession>
<organism evidence="3 4">
    <name type="scientific">Limosilactobacillus ingluviei</name>
    <dbReference type="NCBI Taxonomy" id="148604"/>
    <lineage>
        <taxon>Bacteria</taxon>
        <taxon>Bacillati</taxon>
        <taxon>Bacillota</taxon>
        <taxon>Bacilli</taxon>
        <taxon>Lactobacillales</taxon>
        <taxon>Lactobacillaceae</taxon>
        <taxon>Limosilactobacillus</taxon>
    </lineage>
</organism>
<dbReference type="PATRIC" id="fig|148604.4.peg.1565"/>
<dbReference type="SUPFAM" id="SSF50118">
    <property type="entry name" value="Cell growth inhibitor/plasmid maintenance toxic component"/>
    <property type="match status" value="1"/>
</dbReference>
<dbReference type="AlphaFoldDB" id="A0A0R2GU67"/>
<dbReference type="EMBL" id="JQBA01000048">
    <property type="protein sequence ID" value="KRN43611.1"/>
    <property type="molecule type" value="Genomic_DNA"/>
</dbReference>
<evidence type="ECO:0000256" key="1">
    <source>
        <dbReference type="ARBA" id="ARBA00007521"/>
    </source>
</evidence>
<protein>
    <submittedName>
        <fullName evidence="3">Uncharacterized protein</fullName>
    </submittedName>
</protein>
<evidence type="ECO:0000313" key="4">
    <source>
        <dbReference type="Proteomes" id="UP000051639"/>
    </source>
</evidence>
<name>A0A0R2GU67_9LACO</name>
<dbReference type="Pfam" id="PF02452">
    <property type="entry name" value="PemK_toxin"/>
    <property type="match status" value="1"/>
</dbReference>
<dbReference type="Proteomes" id="UP000051639">
    <property type="component" value="Unassembled WGS sequence"/>
</dbReference>
<dbReference type="OrthoDB" id="9808744at2"/>
<evidence type="ECO:0000256" key="2">
    <source>
        <dbReference type="ARBA" id="ARBA00022649"/>
    </source>
</evidence>
<sequence length="64" mass="7020">MLVISNESFNRLCGGLVKIVPITTSTNEFPTHIPLPNGLAIEGKVMIQHERTIDVLARGYEVAD</sequence>
<dbReference type="InterPro" id="IPR011067">
    <property type="entry name" value="Plasmid_toxin/cell-grow_inhib"/>
</dbReference>
<gene>
    <name evidence="3" type="ORF">IV41_GL001521</name>
</gene>
<dbReference type="Gene3D" id="2.30.30.110">
    <property type="match status" value="1"/>
</dbReference>